<dbReference type="PROSITE" id="PS50011">
    <property type="entry name" value="PROTEIN_KINASE_DOM"/>
    <property type="match status" value="1"/>
</dbReference>
<dbReference type="InterPro" id="IPR000719">
    <property type="entry name" value="Prot_kinase_dom"/>
</dbReference>
<evidence type="ECO:0000256" key="1">
    <source>
        <dbReference type="ARBA" id="ARBA00022741"/>
    </source>
</evidence>
<keyword evidence="2" id="KW-0067">ATP-binding</keyword>
<organism evidence="4 5">
    <name type="scientific">Stephania cephalantha</name>
    <dbReference type="NCBI Taxonomy" id="152367"/>
    <lineage>
        <taxon>Eukaryota</taxon>
        <taxon>Viridiplantae</taxon>
        <taxon>Streptophyta</taxon>
        <taxon>Embryophyta</taxon>
        <taxon>Tracheophyta</taxon>
        <taxon>Spermatophyta</taxon>
        <taxon>Magnoliopsida</taxon>
        <taxon>Ranunculales</taxon>
        <taxon>Menispermaceae</taxon>
        <taxon>Menispermoideae</taxon>
        <taxon>Cissampelideae</taxon>
        <taxon>Stephania</taxon>
    </lineage>
</organism>
<dbReference type="InterPro" id="IPR011009">
    <property type="entry name" value="Kinase-like_dom_sf"/>
</dbReference>
<dbReference type="Gene3D" id="3.40.50.620">
    <property type="entry name" value="HUPs"/>
    <property type="match status" value="1"/>
</dbReference>
<dbReference type="AlphaFoldDB" id="A0AAP0LAI5"/>
<proteinExistence type="predicted"/>
<gene>
    <name evidence="4" type="ORF">Scep_002783</name>
</gene>
<evidence type="ECO:0000313" key="5">
    <source>
        <dbReference type="Proteomes" id="UP001419268"/>
    </source>
</evidence>
<dbReference type="Gene3D" id="3.30.200.20">
    <property type="entry name" value="Phosphorylase Kinase, domain 1"/>
    <property type="match status" value="1"/>
</dbReference>
<feature type="domain" description="Protein kinase" evidence="3">
    <location>
        <begin position="257"/>
        <end position="505"/>
    </location>
</feature>
<evidence type="ECO:0000256" key="2">
    <source>
        <dbReference type="ARBA" id="ARBA00022840"/>
    </source>
</evidence>
<dbReference type="GO" id="GO:0005886">
    <property type="term" value="C:plasma membrane"/>
    <property type="evidence" value="ECO:0007669"/>
    <property type="project" value="TreeGrafter"/>
</dbReference>
<dbReference type="GO" id="GO:0005524">
    <property type="term" value="F:ATP binding"/>
    <property type="evidence" value="ECO:0007669"/>
    <property type="project" value="UniProtKB-KW"/>
</dbReference>
<dbReference type="EMBL" id="JBBNAG010000001">
    <property type="protein sequence ID" value="KAK9167592.1"/>
    <property type="molecule type" value="Genomic_DNA"/>
</dbReference>
<dbReference type="Proteomes" id="UP001419268">
    <property type="component" value="Unassembled WGS sequence"/>
</dbReference>
<dbReference type="PANTHER" id="PTHR27001">
    <property type="entry name" value="OS01G0253100 PROTEIN"/>
    <property type="match status" value="1"/>
</dbReference>
<dbReference type="GO" id="GO:0004672">
    <property type="term" value="F:protein kinase activity"/>
    <property type="evidence" value="ECO:0007669"/>
    <property type="project" value="InterPro"/>
</dbReference>
<dbReference type="SUPFAM" id="SSF56112">
    <property type="entry name" value="Protein kinase-like (PK-like)"/>
    <property type="match status" value="1"/>
</dbReference>
<dbReference type="InterPro" id="IPR014729">
    <property type="entry name" value="Rossmann-like_a/b/a_fold"/>
</dbReference>
<dbReference type="Pfam" id="PF00069">
    <property type="entry name" value="Pkinase"/>
    <property type="match status" value="1"/>
</dbReference>
<comment type="caution">
    <text evidence="4">The sequence shown here is derived from an EMBL/GenBank/DDBJ whole genome shotgun (WGS) entry which is preliminary data.</text>
</comment>
<evidence type="ECO:0000313" key="4">
    <source>
        <dbReference type="EMBL" id="KAK9167592.1"/>
    </source>
</evidence>
<dbReference type="PANTHER" id="PTHR27001:SF811">
    <property type="entry name" value="SERINE_THREONINE-PROTEIN KINASE CDG1-LIKE"/>
    <property type="match status" value="1"/>
</dbReference>
<protein>
    <recommendedName>
        <fullName evidence="3">Protein kinase domain-containing protein</fullName>
    </recommendedName>
</protein>
<name>A0AAP0LAI5_9MAGN</name>
<dbReference type="Gene3D" id="1.10.510.10">
    <property type="entry name" value="Transferase(Phosphotransferase) domain 1"/>
    <property type="match status" value="1"/>
</dbReference>
<evidence type="ECO:0000259" key="3">
    <source>
        <dbReference type="PROSITE" id="PS50011"/>
    </source>
</evidence>
<sequence>MESRRRSWKGEESVIVAMDANRTKGGMDALNWALHNVVKPRDTVVVLGILCELGKKSSNCFPFHMGVGISAIWERIEFSVQGDVTPHYLVEEIAKKREQYQSTLQPFYQQCKKNKVKLEVKLAAGFDPKIITLEEAHNSNTRWIVLDSHLKRNKAFIHEHARCNIAAMKGKNVATILSRVAKCEQVYVESRNVGEEDMSTESSKALLIPGEKLDFLQKENLTAILYPLSPCWSPPSWKIGFPRKLDYVEVESITNKFSEECLVLEDENLQVYKGCLMETPVLVKCFSGSYDCFWSELKILSKVSHRYISNLVGFCRAGACMYLLQDYSCKGSLDSHLQCDEQAKILSWKVRLEIALKVGSCLRYLHEECYDGPIAHLSIKSSNILFCHGCSVMLTDFTSARCLKANNACNEDMPTEGTPADEEEMEVIQYLSLDVHAYGLLLLELITGKKAHPDHNCKADLNLLDWVMPLIENDSLGEVMDPRLMDSGETREVHQMATAALHCLKSGSANKHFISEVKVCSANEAILKSVFSCNNSITMVLTC</sequence>
<accession>A0AAP0LAI5</accession>
<keyword evidence="1" id="KW-0547">Nucleotide-binding</keyword>
<reference evidence="4 5" key="1">
    <citation type="submission" date="2024-01" db="EMBL/GenBank/DDBJ databases">
        <title>Genome assemblies of Stephania.</title>
        <authorList>
            <person name="Yang L."/>
        </authorList>
    </citation>
    <scope>NUCLEOTIDE SEQUENCE [LARGE SCALE GENOMIC DNA]</scope>
    <source>
        <strain evidence="4">JXDWG</strain>
        <tissue evidence="4">Leaf</tissue>
    </source>
</reference>
<keyword evidence="5" id="KW-1185">Reference proteome</keyword>